<reference evidence="2 3" key="1">
    <citation type="submission" date="2014-03" db="EMBL/GenBank/DDBJ databases">
        <title>Bradyrhizobium valentinum sp. nov., isolated from effective nodules of Lupinus mariae-josephae, a lupine endemic of basic-lime soils in Eastern Spain.</title>
        <authorList>
            <person name="Duran D."/>
            <person name="Rey L."/>
            <person name="Navarro A."/>
            <person name="Busquets A."/>
            <person name="Imperial J."/>
            <person name="Ruiz-Argueso T."/>
        </authorList>
    </citation>
    <scope>NUCLEOTIDE SEQUENCE [LARGE SCALE GENOMIC DNA]</scope>
    <source>
        <strain evidence="2 3">LmjM3</strain>
    </source>
</reference>
<sequence>MLQAFVELGWIGGWALAAMILLAIIQLWRPSRHSSEERFVLCSLVYVVMIQMAHGSLSHSALLFLFLGYAGRIYEDSFYHG</sequence>
<feature type="transmembrane region" description="Helical" evidence="1">
    <location>
        <begin position="40"/>
        <end position="69"/>
    </location>
</feature>
<keyword evidence="1" id="KW-0812">Transmembrane</keyword>
<dbReference type="Proteomes" id="UP000051913">
    <property type="component" value="Unassembled WGS sequence"/>
</dbReference>
<comment type="caution">
    <text evidence="2">The sequence shown here is derived from an EMBL/GenBank/DDBJ whole genome shotgun (WGS) entry which is preliminary data.</text>
</comment>
<keyword evidence="3" id="KW-1185">Reference proteome</keyword>
<keyword evidence="1" id="KW-1133">Transmembrane helix</keyword>
<evidence type="ECO:0000313" key="2">
    <source>
        <dbReference type="EMBL" id="KRR12910.1"/>
    </source>
</evidence>
<accession>A0A0R3K167</accession>
<dbReference type="AlphaFoldDB" id="A0A0R3K167"/>
<proteinExistence type="predicted"/>
<evidence type="ECO:0000256" key="1">
    <source>
        <dbReference type="SAM" id="Phobius"/>
    </source>
</evidence>
<protein>
    <submittedName>
        <fullName evidence="2">Uncharacterized protein</fullName>
    </submittedName>
</protein>
<dbReference type="EMBL" id="LLXX01000024">
    <property type="protein sequence ID" value="KRR12910.1"/>
    <property type="molecule type" value="Genomic_DNA"/>
</dbReference>
<evidence type="ECO:0000313" key="3">
    <source>
        <dbReference type="Proteomes" id="UP000051913"/>
    </source>
</evidence>
<feature type="transmembrane region" description="Helical" evidence="1">
    <location>
        <begin position="6"/>
        <end position="28"/>
    </location>
</feature>
<name>A0A0R3K167_9BRAD</name>
<organism evidence="2 3">
    <name type="scientific">Bradyrhizobium valentinum</name>
    <dbReference type="NCBI Taxonomy" id="1518501"/>
    <lineage>
        <taxon>Bacteria</taxon>
        <taxon>Pseudomonadati</taxon>
        <taxon>Pseudomonadota</taxon>
        <taxon>Alphaproteobacteria</taxon>
        <taxon>Hyphomicrobiales</taxon>
        <taxon>Nitrobacteraceae</taxon>
        <taxon>Bradyrhizobium</taxon>
    </lineage>
</organism>
<keyword evidence="1" id="KW-0472">Membrane</keyword>
<gene>
    <name evidence="2" type="ORF">CP49_16970</name>
</gene>